<evidence type="ECO:0000256" key="2">
    <source>
        <dbReference type="ARBA" id="ARBA00022723"/>
    </source>
</evidence>
<keyword evidence="6 7" id="KW-0539">Nucleus</keyword>
<feature type="region of interest" description="Disordered" evidence="9">
    <location>
        <begin position="564"/>
        <end position="586"/>
    </location>
</feature>
<dbReference type="PANTHER" id="PTHR21736">
    <property type="entry name" value="VERNALIZATION-INSENSITIVE PROTEIN 3"/>
    <property type="match status" value="1"/>
</dbReference>
<dbReference type="Pfam" id="PF07227">
    <property type="entry name" value="PHD_Oberon"/>
    <property type="match status" value="1"/>
</dbReference>
<keyword evidence="5 8" id="KW-0175">Coiled coil</keyword>
<keyword evidence="2 7" id="KW-0479">Metal-binding</keyword>
<dbReference type="CDD" id="cd15612">
    <property type="entry name" value="PHD_OBE1_like"/>
    <property type="match status" value="1"/>
</dbReference>
<dbReference type="SMART" id="SM00249">
    <property type="entry name" value="PHD"/>
    <property type="match status" value="1"/>
</dbReference>
<dbReference type="InterPro" id="IPR032535">
    <property type="entry name" value="Oberon_CC"/>
</dbReference>
<dbReference type="InterPro" id="IPR001965">
    <property type="entry name" value="Znf_PHD"/>
</dbReference>
<accession>A0ABQ9LRN1</accession>
<comment type="function">
    <text evidence="7">Probable transcription factor.</text>
</comment>
<reference evidence="11 12" key="1">
    <citation type="journal article" date="2023" name="Plant Biotechnol. J.">
        <title>Chromosome-level wild Hevea brasiliensis genome provides new tools for genomic-assisted breeding and valuable loci to elevate rubber yield.</title>
        <authorList>
            <person name="Cheng H."/>
            <person name="Song X."/>
            <person name="Hu Y."/>
            <person name="Wu T."/>
            <person name="Yang Q."/>
            <person name="An Z."/>
            <person name="Feng S."/>
            <person name="Deng Z."/>
            <person name="Wu W."/>
            <person name="Zeng X."/>
            <person name="Tu M."/>
            <person name="Wang X."/>
            <person name="Huang H."/>
        </authorList>
    </citation>
    <scope>NUCLEOTIDE SEQUENCE [LARGE SCALE GENOMIC DNA]</scope>
    <source>
        <strain evidence="11">MT/VB/25A 57/8</strain>
    </source>
</reference>
<dbReference type="Pfam" id="PF16312">
    <property type="entry name" value="Oberon_cc"/>
    <property type="match status" value="1"/>
</dbReference>
<comment type="caution">
    <text evidence="11">The sequence shown here is derived from an EMBL/GenBank/DDBJ whole genome shotgun (WGS) entry which is preliminary data.</text>
</comment>
<dbReference type="InterPro" id="IPR004082">
    <property type="entry name" value="OBERON"/>
</dbReference>
<dbReference type="InterPro" id="IPR032881">
    <property type="entry name" value="Oberon-like_PHD"/>
</dbReference>
<evidence type="ECO:0000256" key="3">
    <source>
        <dbReference type="ARBA" id="ARBA00022771"/>
    </source>
</evidence>
<evidence type="ECO:0000313" key="12">
    <source>
        <dbReference type="Proteomes" id="UP001174677"/>
    </source>
</evidence>
<proteinExistence type="predicted"/>
<feature type="compositionally biased region" description="Low complexity" evidence="9">
    <location>
        <begin position="18"/>
        <end position="30"/>
    </location>
</feature>
<evidence type="ECO:0000256" key="6">
    <source>
        <dbReference type="ARBA" id="ARBA00023242"/>
    </source>
</evidence>
<dbReference type="InterPro" id="IPR047578">
    <property type="entry name" value="OBE1-like_PHD"/>
</dbReference>
<evidence type="ECO:0000256" key="4">
    <source>
        <dbReference type="ARBA" id="ARBA00022833"/>
    </source>
</evidence>
<evidence type="ECO:0000256" key="9">
    <source>
        <dbReference type="SAM" id="MobiDB-lite"/>
    </source>
</evidence>
<feature type="domain" description="Zinc finger PHD-type" evidence="10">
    <location>
        <begin position="243"/>
        <end position="303"/>
    </location>
</feature>
<evidence type="ECO:0000256" key="1">
    <source>
        <dbReference type="ARBA" id="ARBA00004123"/>
    </source>
</evidence>
<protein>
    <recommendedName>
        <fullName evidence="7">OBERON-like protein</fullName>
    </recommendedName>
</protein>
<feature type="compositionally biased region" description="Polar residues" evidence="9">
    <location>
        <begin position="1"/>
        <end position="15"/>
    </location>
</feature>
<dbReference type="PIRSF" id="PIRSF025218">
    <property type="entry name" value="DUF1423_pln"/>
    <property type="match status" value="1"/>
</dbReference>
<evidence type="ECO:0000256" key="7">
    <source>
        <dbReference type="PIRNR" id="PIRNR025218"/>
    </source>
</evidence>
<dbReference type="PRINTS" id="PR01544">
    <property type="entry name" value="ARATH130DUF"/>
</dbReference>
<dbReference type="Proteomes" id="UP001174677">
    <property type="component" value="Chromosome 10"/>
</dbReference>
<feature type="coiled-coil region" evidence="8">
    <location>
        <begin position="429"/>
        <end position="505"/>
    </location>
</feature>
<organism evidence="11 12">
    <name type="scientific">Hevea brasiliensis</name>
    <name type="common">Para rubber tree</name>
    <name type="synonym">Siphonia brasiliensis</name>
    <dbReference type="NCBI Taxonomy" id="3981"/>
    <lineage>
        <taxon>Eukaryota</taxon>
        <taxon>Viridiplantae</taxon>
        <taxon>Streptophyta</taxon>
        <taxon>Embryophyta</taxon>
        <taxon>Tracheophyta</taxon>
        <taxon>Spermatophyta</taxon>
        <taxon>Magnoliopsida</taxon>
        <taxon>eudicotyledons</taxon>
        <taxon>Gunneridae</taxon>
        <taxon>Pentapetalae</taxon>
        <taxon>rosids</taxon>
        <taxon>fabids</taxon>
        <taxon>Malpighiales</taxon>
        <taxon>Euphorbiaceae</taxon>
        <taxon>Crotonoideae</taxon>
        <taxon>Micrandreae</taxon>
        <taxon>Hevea</taxon>
    </lineage>
</organism>
<evidence type="ECO:0000256" key="8">
    <source>
        <dbReference type="SAM" id="Coils"/>
    </source>
</evidence>
<gene>
    <name evidence="11" type="ORF">P3X46_018089</name>
</gene>
<feature type="region of interest" description="Disordered" evidence="9">
    <location>
        <begin position="1"/>
        <end position="70"/>
    </location>
</feature>
<evidence type="ECO:0000256" key="5">
    <source>
        <dbReference type="ARBA" id="ARBA00023054"/>
    </source>
</evidence>
<name>A0ABQ9LRN1_HEVBR</name>
<evidence type="ECO:0000259" key="10">
    <source>
        <dbReference type="SMART" id="SM00249"/>
    </source>
</evidence>
<keyword evidence="4 7" id="KW-0862">Zinc</keyword>
<comment type="subcellular location">
    <subcellularLocation>
        <location evidence="1 7">Nucleus</location>
    </subcellularLocation>
</comment>
<sequence>MGTSSGSNIHHQPSTKMLPPRQQPRPGGLQTSLSLVSSDPHLSPDAQELRSNSDNIHESPSESASSRETWPTADAVMAKKMENGKTENDCPEQSVIHRVSSADKISLRDIARERVDIISEKMHHLPDEFLEELKNGLRVILEGTGGSQHREEFSILQRSVQVRSDLTAKTLIRAHRVQLEILVAINTGIQAFLHPSISLSQTSLIEVFVFKRCRNIACQNQLPAADCTCEICSNRKGFCNLCMCVICNKFDFEVNTCRWIGCDLCSHWTHTDCAIRDGQISMGPSVKSGSGPAEMLFRCRACNRTSELLGWVKDVFQHCAPAWDREALMRELDFVSRIFRGSEDNRGRKLFWKCEELIDKMKGGIPESTACKVILIFFAELEVDSPKSLENGEGGRLIAPQEACNRIAEVVQEATRKMELVADEKMRMFKKARMALEACDRELEEKAKEVTELKLDRQKKKIQIEELERIVRLKQAEADMFQLKANEAKREAERLQRIALAKTDKSEEEYASSYLKLRLSEAEAEKQYLFEKIKLQESSHASQSSGGVDASQVLTYSKIHDLLDGYNGPPKSELQPNERHHFRTNP</sequence>
<dbReference type="EMBL" id="JARPOI010000010">
    <property type="protein sequence ID" value="KAJ9169948.1"/>
    <property type="molecule type" value="Genomic_DNA"/>
</dbReference>
<dbReference type="PANTHER" id="PTHR21736:SF37">
    <property type="entry name" value="PROTEIN OBERON 2"/>
    <property type="match status" value="1"/>
</dbReference>
<evidence type="ECO:0000313" key="11">
    <source>
        <dbReference type="EMBL" id="KAJ9169948.1"/>
    </source>
</evidence>
<keyword evidence="12" id="KW-1185">Reference proteome</keyword>
<keyword evidence="3" id="KW-0863">Zinc-finger</keyword>